<feature type="chain" id="PRO_5007893888" evidence="3">
    <location>
        <begin position="19"/>
        <end position="202"/>
    </location>
</feature>
<evidence type="ECO:0000313" key="5">
    <source>
        <dbReference type="Proteomes" id="UP000242877"/>
    </source>
</evidence>
<dbReference type="OrthoDB" id="4207528at2759"/>
<feature type="signal peptide" evidence="3">
    <location>
        <begin position="1"/>
        <end position="18"/>
    </location>
</feature>
<keyword evidence="2" id="KW-0472">Membrane</keyword>
<dbReference type="AlphaFoldDB" id="A0A167WDT8"/>
<feature type="transmembrane region" description="Helical" evidence="2">
    <location>
        <begin position="145"/>
        <end position="168"/>
    </location>
</feature>
<comment type="caution">
    <text evidence="4">The sequence shown here is derived from an EMBL/GenBank/DDBJ whole genome shotgun (WGS) entry which is preliminary data.</text>
</comment>
<organism evidence="4 5">
    <name type="scientific">Ascosphaera apis ARSEF 7405</name>
    <dbReference type="NCBI Taxonomy" id="392613"/>
    <lineage>
        <taxon>Eukaryota</taxon>
        <taxon>Fungi</taxon>
        <taxon>Dikarya</taxon>
        <taxon>Ascomycota</taxon>
        <taxon>Pezizomycotina</taxon>
        <taxon>Eurotiomycetes</taxon>
        <taxon>Eurotiomycetidae</taxon>
        <taxon>Onygenales</taxon>
        <taxon>Ascosphaeraceae</taxon>
        <taxon>Ascosphaera</taxon>
    </lineage>
</organism>
<gene>
    <name evidence="4" type="ORF">AAP_04816</name>
</gene>
<sequence length="202" mass="21597">MRFSLGYLLLAFTATTLAAPAPDDAVIIPDPGTPRYECHAACGNVIKLSKGEKFCNRDDFSRDLKKCLNCAKKYDGWKYYGEKVSAAAETCDMDATPKEYSKDEMDDEKATVTTTSKPSVVTTEVTVTATAESSAHHKSGLAKGAIAGIVISCVVGAAAIIAGTVFACKRRRNKSGASSKKAEEMGRGVQWTPETRTAEARV</sequence>
<evidence type="ECO:0000313" key="4">
    <source>
        <dbReference type="EMBL" id="KZZ88718.1"/>
    </source>
</evidence>
<evidence type="ECO:0000256" key="2">
    <source>
        <dbReference type="SAM" id="Phobius"/>
    </source>
</evidence>
<keyword evidence="3" id="KW-0732">Signal</keyword>
<keyword evidence="5" id="KW-1185">Reference proteome</keyword>
<keyword evidence="2" id="KW-1133">Transmembrane helix</keyword>
<accession>A0A167WDT8</accession>
<feature type="region of interest" description="Disordered" evidence="1">
    <location>
        <begin position="176"/>
        <end position="202"/>
    </location>
</feature>
<name>A0A167WDT8_9EURO</name>
<reference evidence="4 5" key="1">
    <citation type="journal article" date="2016" name="Genome Biol. Evol.">
        <title>Divergent and convergent evolution of fungal pathogenicity.</title>
        <authorList>
            <person name="Shang Y."/>
            <person name="Xiao G."/>
            <person name="Zheng P."/>
            <person name="Cen K."/>
            <person name="Zhan S."/>
            <person name="Wang C."/>
        </authorList>
    </citation>
    <scope>NUCLEOTIDE SEQUENCE [LARGE SCALE GENOMIC DNA]</scope>
    <source>
        <strain evidence="4 5">ARSEF 7405</strain>
    </source>
</reference>
<protein>
    <submittedName>
        <fullName evidence="4">Uncharacterized protein</fullName>
    </submittedName>
</protein>
<dbReference type="VEuPathDB" id="FungiDB:AAP_04816"/>
<dbReference type="Proteomes" id="UP000242877">
    <property type="component" value="Unassembled WGS sequence"/>
</dbReference>
<evidence type="ECO:0000256" key="3">
    <source>
        <dbReference type="SAM" id="SignalP"/>
    </source>
</evidence>
<keyword evidence="2" id="KW-0812">Transmembrane</keyword>
<evidence type="ECO:0000256" key="1">
    <source>
        <dbReference type="SAM" id="MobiDB-lite"/>
    </source>
</evidence>
<proteinExistence type="predicted"/>
<dbReference type="EMBL" id="AZGZ01000024">
    <property type="protein sequence ID" value="KZZ88718.1"/>
    <property type="molecule type" value="Genomic_DNA"/>
</dbReference>